<gene>
    <name evidence="4" type="ORF">NTG6680_2324</name>
</gene>
<reference evidence="4 5" key="1">
    <citation type="submission" date="2021-10" db="EMBL/GenBank/DDBJ databases">
        <authorList>
            <person name="Koch H."/>
        </authorList>
    </citation>
    <scope>NUCLEOTIDE SEQUENCE [LARGE SCALE GENOMIC DNA]</scope>
    <source>
        <strain evidence="4">6680</strain>
    </source>
</reference>
<evidence type="ECO:0000313" key="5">
    <source>
        <dbReference type="Proteomes" id="UP000839052"/>
    </source>
</evidence>
<protein>
    <submittedName>
        <fullName evidence="4">Vitamin B12 ABC transporter, B12-binding component BtuF</fullName>
    </submittedName>
</protein>
<dbReference type="Pfam" id="PF01497">
    <property type="entry name" value="Peripla_BP_2"/>
    <property type="match status" value="1"/>
</dbReference>
<dbReference type="InterPro" id="IPR050902">
    <property type="entry name" value="ABC_Transporter_SBP"/>
</dbReference>
<evidence type="ECO:0000256" key="1">
    <source>
        <dbReference type="ARBA" id="ARBA00022729"/>
    </source>
</evidence>
<evidence type="ECO:0000259" key="3">
    <source>
        <dbReference type="PROSITE" id="PS50983"/>
    </source>
</evidence>
<evidence type="ECO:0000313" key="4">
    <source>
        <dbReference type="EMBL" id="CAG9933573.1"/>
    </source>
</evidence>
<feature type="domain" description="Fe/B12 periplasmic-binding" evidence="3">
    <location>
        <begin position="53"/>
        <end position="303"/>
    </location>
</feature>
<proteinExistence type="predicted"/>
<evidence type="ECO:0000256" key="2">
    <source>
        <dbReference type="SAM" id="SignalP"/>
    </source>
</evidence>
<dbReference type="SUPFAM" id="SSF53807">
    <property type="entry name" value="Helical backbone' metal receptor"/>
    <property type="match status" value="1"/>
</dbReference>
<feature type="signal peptide" evidence="2">
    <location>
        <begin position="1"/>
        <end position="31"/>
    </location>
</feature>
<sequence length="303" mass="33484">MGARREGESSCIIVKHAIFFCLLLFCATSQATTPFPVTDVSGTQLVFITPPQRIISLAPNLTELAYAAGMSSHIVAVTAYSDYPQQAKQLPQVGDAFRLDWERLVALKPDLVLAWGSGLSSRDRATFEKLKLKVLVLEPRRLDDIPKVLRLLGRVAGTEPAAEAAAHAFVEQLDTLRRQYAGRTKVRAYFQIAAAPLLTVNDAHIISDVLRLCGAQNVFAAVPLLTPAISNEALVKENPQVMLAVAATYEQEEETKRIWRELPLIAVRQGRMVFIHPDLISRSTPRILLGAKRICEQIESARH</sequence>
<dbReference type="InterPro" id="IPR054828">
    <property type="entry name" value="Vit_B12_bind_prot"/>
</dbReference>
<dbReference type="InterPro" id="IPR002491">
    <property type="entry name" value="ABC_transptr_periplasmic_BD"/>
</dbReference>
<dbReference type="PANTHER" id="PTHR30535">
    <property type="entry name" value="VITAMIN B12-BINDING PROTEIN"/>
    <property type="match status" value="1"/>
</dbReference>
<organism evidence="4 5">
    <name type="scientific">Candidatus Nitrotoga arctica</name>
    <dbReference type="NCBI Taxonomy" id="453162"/>
    <lineage>
        <taxon>Bacteria</taxon>
        <taxon>Pseudomonadati</taxon>
        <taxon>Pseudomonadota</taxon>
        <taxon>Betaproteobacteria</taxon>
        <taxon>Nitrosomonadales</taxon>
        <taxon>Gallionellaceae</taxon>
        <taxon>Candidatus Nitrotoga</taxon>
    </lineage>
</organism>
<dbReference type="Proteomes" id="UP000839052">
    <property type="component" value="Chromosome"/>
</dbReference>
<dbReference type="PANTHER" id="PTHR30535:SF34">
    <property type="entry name" value="MOLYBDATE-BINDING PROTEIN MOLA"/>
    <property type="match status" value="1"/>
</dbReference>
<dbReference type="EMBL" id="OU912926">
    <property type="protein sequence ID" value="CAG9933573.1"/>
    <property type="molecule type" value="Genomic_DNA"/>
</dbReference>
<keyword evidence="5" id="KW-1185">Reference proteome</keyword>
<dbReference type="PROSITE" id="PS50983">
    <property type="entry name" value="FE_B12_PBP"/>
    <property type="match status" value="1"/>
</dbReference>
<feature type="chain" id="PRO_5045393049" evidence="2">
    <location>
        <begin position="32"/>
        <end position="303"/>
    </location>
</feature>
<dbReference type="NCBIfam" id="NF038402">
    <property type="entry name" value="TroA_like"/>
    <property type="match status" value="1"/>
</dbReference>
<accession>A0ABM8Z163</accession>
<dbReference type="Gene3D" id="3.40.50.1980">
    <property type="entry name" value="Nitrogenase molybdenum iron protein domain"/>
    <property type="match status" value="2"/>
</dbReference>
<name>A0ABM8Z163_9PROT</name>
<keyword evidence="1 2" id="KW-0732">Signal</keyword>